<keyword evidence="3" id="KW-1185">Reference proteome</keyword>
<accession>A0A4P7ICP6</accession>
<feature type="transmembrane region" description="Helical" evidence="1">
    <location>
        <begin position="73"/>
        <end position="95"/>
    </location>
</feature>
<sequence>MDEPQGRLLLAATLGAALTALFLVGALLVAEIGGDDVQVAGAFVLAMFALLLAMATLIGFVRYLDGDGPEGRPVVRAGMGVLAVVGLVLTAWLVWQIGWPHSAAAVITLVPVVVMVRDVLSTT</sequence>
<reference evidence="2 3" key="1">
    <citation type="submission" date="2019-03" db="EMBL/GenBank/DDBJ databases">
        <title>Three New Species of Nocardioides, Nocardioides euryhalodurans sp. nov., Nocardioides seonyuensis sp. nov. and Nocardioides eburneoflavus sp. nov. Iolated from Soil.</title>
        <authorList>
            <person name="Roh S.G."/>
            <person name="Lee C."/>
            <person name="Kim M.-K."/>
            <person name="Kim S.B."/>
        </authorList>
    </citation>
    <scope>NUCLEOTIDE SEQUENCE [LARGE SCALE GENOMIC DNA]</scope>
    <source>
        <strain evidence="2 3">MMS17-SY207-3</strain>
    </source>
</reference>
<dbReference type="RefSeq" id="WP_135266835.1">
    <property type="nucleotide sequence ID" value="NZ_CP038436.1"/>
</dbReference>
<dbReference type="Proteomes" id="UP000294853">
    <property type="component" value="Chromosome"/>
</dbReference>
<keyword evidence="1" id="KW-0472">Membrane</keyword>
<feature type="transmembrane region" description="Helical" evidence="1">
    <location>
        <begin position="40"/>
        <end position="61"/>
    </location>
</feature>
<dbReference type="KEGG" id="nsn:EXE58_04895"/>
<protein>
    <submittedName>
        <fullName evidence="2">Uncharacterized protein</fullName>
    </submittedName>
</protein>
<evidence type="ECO:0000256" key="1">
    <source>
        <dbReference type="SAM" id="Phobius"/>
    </source>
</evidence>
<feature type="transmembrane region" description="Helical" evidence="1">
    <location>
        <begin position="101"/>
        <end position="120"/>
    </location>
</feature>
<dbReference type="AlphaFoldDB" id="A0A4P7ICP6"/>
<keyword evidence="1" id="KW-0812">Transmembrane</keyword>
<keyword evidence="1" id="KW-1133">Transmembrane helix</keyword>
<evidence type="ECO:0000313" key="3">
    <source>
        <dbReference type="Proteomes" id="UP000294853"/>
    </source>
</evidence>
<evidence type="ECO:0000313" key="2">
    <source>
        <dbReference type="EMBL" id="QBX54866.1"/>
    </source>
</evidence>
<proteinExistence type="predicted"/>
<gene>
    <name evidence="2" type="ORF">EXE58_04895</name>
</gene>
<organism evidence="2 3">
    <name type="scientific">Nocardioides seonyuensis</name>
    <dbReference type="NCBI Taxonomy" id="2518371"/>
    <lineage>
        <taxon>Bacteria</taxon>
        <taxon>Bacillati</taxon>
        <taxon>Actinomycetota</taxon>
        <taxon>Actinomycetes</taxon>
        <taxon>Propionibacteriales</taxon>
        <taxon>Nocardioidaceae</taxon>
        <taxon>Nocardioides</taxon>
    </lineage>
</organism>
<dbReference type="EMBL" id="CP038436">
    <property type="protein sequence ID" value="QBX54866.1"/>
    <property type="molecule type" value="Genomic_DNA"/>
</dbReference>
<name>A0A4P7ICP6_9ACTN</name>